<dbReference type="AlphaFoldDB" id="A0A8X6QW81"/>
<evidence type="ECO:0000313" key="2">
    <source>
        <dbReference type="Proteomes" id="UP000887013"/>
    </source>
</evidence>
<sequence length="33" mass="4128">MSRLHTKGNRMHWWHSFHSTCVQNYEFEDVLHL</sequence>
<reference evidence="1" key="1">
    <citation type="submission" date="2020-08" db="EMBL/GenBank/DDBJ databases">
        <title>Multicomponent nature underlies the extraordinary mechanical properties of spider dragline silk.</title>
        <authorList>
            <person name="Kono N."/>
            <person name="Nakamura H."/>
            <person name="Mori M."/>
            <person name="Yoshida Y."/>
            <person name="Ohtoshi R."/>
            <person name="Malay A.D."/>
            <person name="Moran D.A.P."/>
            <person name="Tomita M."/>
            <person name="Numata K."/>
            <person name="Arakawa K."/>
        </authorList>
    </citation>
    <scope>NUCLEOTIDE SEQUENCE</scope>
</reference>
<organism evidence="1 2">
    <name type="scientific">Nephila pilipes</name>
    <name type="common">Giant wood spider</name>
    <name type="synonym">Nephila maculata</name>
    <dbReference type="NCBI Taxonomy" id="299642"/>
    <lineage>
        <taxon>Eukaryota</taxon>
        <taxon>Metazoa</taxon>
        <taxon>Ecdysozoa</taxon>
        <taxon>Arthropoda</taxon>
        <taxon>Chelicerata</taxon>
        <taxon>Arachnida</taxon>
        <taxon>Araneae</taxon>
        <taxon>Araneomorphae</taxon>
        <taxon>Entelegynae</taxon>
        <taxon>Araneoidea</taxon>
        <taxon>Nephilidae</taxon>
        <taxon>Nephila</taxon>
    </lineage>
</organism>
<evidence type="ECO:0000313" key="1">
    <source>
        <dbReference type="EMBL" id="GFU47803.1"/>
    </source>
</evidence>
<comment type="caution">
    <text evidence="1">The sequence shown here is derived from an EMBL/GenBank/DDBJ whole genome shotgun (WGS) entry which is preliminary data.</text>
</comment>
<proteinExistence type="predicted"/>
<dbReference type="EMBL" id="BMAW01086550">
    <property type="protein sequence ID" value="GFU47803.1"/>
    <property type="molecule type" value="Genomic_DNA"/>
</dbReference>
<dbReference type="Proteomes" id="UP000887013">
    <property type="component" value="Unassembled WGS sequence"/>
</dbReference>
<accession>A0A8X6QW81</accession>
<gene>
    <name evidence="1" type="ORF">NPIL_309961</name>
</gene>
<protein>
    <submittedName>
        <fullName evidence="1">Uncharacterized protein</fullName>
    </submittedName>
</protein>
<keyword evidence="2" id="KW-1185">Reference proteome</keyword>
<name>A0A8X6QW81_NEPPI</name>
<feature type="non-terminal residue" evidence="1">
    <location>
        <position position="1"/>
    </location>
</feature>